<organism evidence="2 3">
    <name type="scientific">Bosea psychrotolerans</name>
    <dbReference type="NCBI Taxonomy" id="1871628"/>
    <lineage>
        <taxon>Bacteria</taxon>
        <taxon>Pseudomonadati</taxon>
        <taxon>Pseudomonadota</taxon>
        <taxon>Alphaproteobacteria</taxon>
        <taxon>Hyphomicrobiales</taxon>
        <taxon>Boseaceae</taxon>
        <taxon>Bosea</taxon>
    </lineage>
</organism>
<dbReference type="PANTHER" id="PTHR38457:SF1">
    <property type="entry name" value="REGULATOR ABRB-RELATED"/>
    <property type="match status" value="1"/>
</dbReference>
<evidence type="ECO:0000256" key="1">
    <source>
        <dbReference type="SAM" id="Phobius"/>
    </source>
</evidence>
<feature type="transmembrane region" description="Helical" evidence="1">
    <location>
        <begin position="33"/>
        <end position="58"/>
    </location>
</feature>
<dbReference type="Proteomes" id="UP000236919">
    <property type="component" value="Unassembled WGS sequence"/>
</dbReference>
<dbReference type="InterPro" id="IPR007820">
    <property type="entry name" value="AbrB_fam"/>
</dbReference>
<comment type="caution">
    <text evidence="2">The sequence shown here is derived from an EMBL/GenBank/DDBJ whole genome shotgun (WGS) entry which is preliminary data.</text>
</comment>
<keyword evidence="1" id="KW-0472">Membrane</keyword>
<feature type="transmembrane region" description="Helical" evidence="1">
    <location>
        <begin position="311"/>
        <end position="333"/>
    </location>
</feature>
<dbReference type="EMBL" id="PQFZ01000031">
    <property type="protein sequence ID" value="POR45665.1"/>
    <property type="molecule type" value="Genomic_DNA"/>
</dbReference>
<dbReference type="PIRSF" id="PIRSF038991">
    <property type="entry name" value="Protein_AbrB"/>
    <property type="match status" value="1"/>
</dbReference>
<feature type="transmembrane region" description="Helical" evidence="1">
    <location>
        <begin position="278"/>
        <end position="299"/>
    </location>
</feature>
<dbReference type="GO" id="GO:0016020">
    <property type="term" value="C:membrane"/>
    <property type="evidence" value="ECO:0007669"/>
    <property type="project" value="InterPro"/>
</dbReference>
<reference evidence="2 3" key="1">
    <citation type="submission" date="2018-01" db="EMBL/GenBank/DDBJ databases">
        <title>Genomic Encyclopedia of Type Strains, Phase III (KMG-III): the genomes of soil and plant-associated and newly described type strains.</title>
        <authorList>
            <person name="Whitman W."/>
        </authorList>
    </citation>
    <scope>NUCLEOTIDE SEQUENCE [LARGE SCALE GENOMIC DNA]</scope>
    <source>
        <strain evidence="2 3">1131</strain>
    </source>
</reference>
<evidence type="ECO:0008006" key="4">
    <source>
        <dbReference type="Google" id="ProtNLM"/>
    </source>
</evidence>
<dbReference type="GO" id="GO:0010468">
    <property type="term" value="P:regulation of gene expression"/>
    <property type="evidence" value="ECO:0007669"/>
    <property type="project" value="InterPro"/>
</dbReference>
<keyword evidence="1" id="KW-0812">Transmembrane</keyword>
<dbReference type="PANTHER" id="PTHR38457">
    <property type="entry name" value="REGULATOR ABRB-RELATED"/>
    <property type="match status" value="1"/>
</dbReference>
<feature type="transmembrane region" description="Helical" evidence="1">
    <location>
        <begin position="108"/>
        <end position="128"/>
    </location>
</feature>
<feature type="transmembrane region" description="Helical" evidence="1">
    <location>
        <begin position="134"/>
        <end position="155"/>
    </location>
</feature>
<proteinExistence type="predicted"/>
<accession>A0A2S4LTD8</accession>
<feature type="transmembrane region" description="Helical" evidence="1">
    <location>
        <begin position="167"/>
        <end position="188"/>
    </location>
</feature>
<gene>
    <name evidence="2" type="ORF">CYD53_13132</name>
</gene>
<dbReference type="OrthoDB" id="7157734at2"/>
<keyword evidence="1" id="KW-1133">Transmembrane helix</keyword>
<feature type="transmembrane region" description="Helical" evidence="1">
    <location>
        <begin position="345"/>
        <end position="362"/>
    </location>
</feature>
<name>A0A2S4LTD8_9HYPH</name>
<feature type="transmembrane region" description="Helical" evidence="1">
    <location>
        <begin position="200"/>
        <end position="220"/>
    </location>
</feature>
<sequence>MSAPEPPASGAVVDAMALFGYPSTRPAVLGREAVTIGIAWLGGAAFALLGAPAAWLSGSMMLSATVAFLRPLPVLRRSWFDSTVLLSGTIIGSAATPEALAAAARYPASLAVLLLGMAAIMILTGAYLRYVARWSWIDALLASAPGALATVLAVAQAKGANIGRISVVQLFRLLVLVALLPGAMQLSGVHSAAPVPPADIVGADTMLLVLLCGLAVGLVFERLRMAAPMMFGATFASAVLHGTGLVHGTLPPEIQTAVLVLLGSTMGGRIAHIPRPELLGLFPLAVGGFFVSIAVAFAFAWPAARLAGVPYASAMTAFAPGGLEAMAMLAFAMGLDTLYVGSHHLTRFLLIGLAMPFIVAKMKEEPPKG</sequence>
<dbReference type="Pfam" id="PF05145">
    <property type="entry name" value="AbrB"/>
    <property type="match status" value="1"/>
</dbReference>
<evidence type="ECO:0000313" key="3">
    <source>
        <dbReference type="Proteomes" id="UP000236919"/>
    </source>
</evidence>
<dbReference type="AlphaFoldDB" id="A0A2S4LTD8"/>
<protein>
    <recommendedName>
        <fullName evidence="4">Ammonia monooxygenase</fullName>
    </recommendedName>
</protein>
<keyword evidence="3" id="KW-1185">Reference proteome</keyword>
<evidence type="ECO:0000313" key="2">
    <source>
        <dbReference type="EMBL" id="POR45665.1"/>
    </source>
</evidence>